<dbReference type="InterPro" id="IPR009577">
    <property type="entry name" value="Sm_multidrug_ex"/>
</dbReference>
<dbReference type="EMBL" id="JBDXSU010000014">
    <property type="protein sequence ID" value="MFB5191857.1"/>
    <property type="molecule type" value="Genomic_DNA"/>
</dbReference>
<evidence type="ECO:0000256" key="1">
    <source>
        <dbReference type="SAM" id="Phobius"/>
    </source>
</evidence>
<evidence type="ECO:0000313" key="2">
    <source>
        <dbReference type="EMBL" id="MFB5191857.1"/>
    </source>
</evidence>
<evidence type="ECO:0000313" key="3">
    <source>
        <dbReference type="Proteomes" id="UP001579974"/>
    </source>
</evidence>
<dbReference type="Pfam" id="PF06695">
    <property type="entry name" value="Sm_multidrug_ex"/>
    <property type="match status" value="1"/>
</dbReference>
<feature type="transmembrane region" description="Helical" evidence="1">
    <location>
        <begin position="70"/>
        <end position="95"/>
    </location>
</feature>
<keyword evidence="1" id="KW-0472">Membrane</keyword>
<organism evidence="2 3">
    <name type="scientific">Alicyclobacillus fastidiosus</name>
    <dbReference type="NCBI Taxonomy" id="392011"/>
    <lineage>
        <taxon>Bacteria</taxon>
        <taxon>Bacillati</taxon>
        <taxon>Bacillota</taxon>
        <taxon>Bacilli</taxon>
        <taxon>Bacillales</taxon>
        <taxon>Alicyclobacillaceae</taxon>
        <taxon>Alicyclobacillus</taxon>
    </lineage>
</organism>
<dbReference type="Proteomes" id="UP001579974">
    <property type="component" value="Unassembled WGS sequence"/>
</dbReference>
<protein>
    <submittedName>
        <fullName evidence="2">Small multi-drug export protein</fullName>
    </submittedName>
</protein>
<feature type="transmembrane region" description="Helical" evidence="1">
    <location>
        <begin position="12"/>
        <end position="36"/>
    </location>
</feature>
<gene>
    <name evidence="2" type="ORF">KKP3000_000643</name>
</gene>
<accession>A0ABV5AHV9</accession>
<keyword evidence="1" id="KW-0812">Transmembrane</keyword>
<dbReference type="RefSeq" id="WP_275476494.1">
    <property type="nucleotide sequence ID" value="NZ_CP162940.1"/>
</dbReference>
<keyword evidence="1" id="KW-1133">Transmembrane helix</keyword>
<keyword evidence="3" id="KW-1185">Reference proteome</keyword>
<feature type="transmembrane region" description="Helical" evidence="1">
    <location>
        <begin position="147"/>
        <end position="166"/>
    </location>
</feature>
<feature type="transmembrane region" description="Helical" evidence="1">
    <location>
        <begin position="115"/>
        <end position="141"/>
    </location>
</feature>
<comment type="caution">
    <text evidence="2">The sequence shown here is derived from an EMBL/GenBank/DDBJ whole genome shotgun (WGS) entry which is preliminary data.</text>
</comment>
<proteinExistence type="predicted"/>
<sequence length="179" mass="19509">MEESSFRESTPLIRRIVYGVCLGCVCFAVALCIGVVEGKLVSTISLIGTSLALEAQPATLASLPLRFHPISGALISIFANLIPIPMLMLTFEEIIARWSWFRRKLQKTEVWSAKYGAYGVWILALLTPVLGAYVCIGIGYAMRWDGRAVFCCVLVGMVSSSFLIAYGGDSIAHLFGLSH</sequence>
<reference evidence="2 3" key="1">
    <citation type="journal article" date="2024" name="Int. J. Mol. Sci.">
        <title>Exploration of Alicyclobacillus spp. Genome in Search of Antibiotic Resistance.</title>
        <authorList>
            <person name="Bucka-Kolendo J."/>
            <person name="Kiousi D.E."/>
            <person name="Dekowska A."/>
            <person name="Mikolajczuk-Szczyrba A."/>
            <person name="Karadedos D.M."/>
            <person name="Michael P."/>
            <person name="Galanis A."/>
            <person name="Sokolowska B."/>
        </authorList>
    </citation>
    <scope>NUCLEOTIDE SEQUENCE [LARGE SCALE GENOMIC DNA]</scope>
    <source>
        <strain evidence="2 3">KKP 3000</strain>
    </source>
</reference>
<name>A0ABV5AHV9_9BACL</name>